<protein>
    <submittedName>
        <fullName evidence="2">Putative capsid protein</fullName>
    </submittedName>
</protein>
<accession>A0A8K1HI98</accession>
<feature type="region of interest" description="Disordered" evidence="1">
    <location>
        <begin position="35"/>
        <end position="63"/>
    </location>
</feature>
<dbReference type="EMBL" id="MZ556148">
    <property type="protein sequence ID" value="UBJ26198.1"/>
    <property type="molecule type" value="Genomic_DNA"/>
</dbReference>
<feature type="compositionally biased region" description="Low complexity" evidence="1">
    <location>
        <begin position="230"/>
        <end position="242"/>
    </location>
</feature>
<name>A0A8K1HI98_9VIRU</name>
<evidence type="ECO:0000313" key="2">
    <source>
        <dbReference type="EMBL" id="UBJ26198.1"/>
    </source>
</evidence>
<reference evidence="2" key="1">
    <citation type="submission" date="2021-07" db="EMBL/GenBank/DDBJ databases">
        <title>Communication and adaptive evolution of viruses within giant pandas and their associated organisms in a local ecological environment.</title>
        <authorList>
            <person name="Zhao M."/>
            <person name="Liu S."/>
            <person name="Zhang W."/>
        </authorList>
    </citation>
    <scope>NUCLEOTIDE SEQUENCE</scope>
    <source>
        <strain evidence="2">AliP03cress01-2015</strain>
    </source>
</reference>
<evidence type="ECO:0000256" key="1">
    <source>
        <dbReference type="SAM" id="MobiDB-lite"/>
    </source>
</evidence>
<sequence length="358" mass="39924">MQLTRQSRARALSNFGTMARGALVRGAVRAVQSYRGVKRARTSQGNRPSGKSRSSEPTGITTFQTDVKSSYRYKRAPRKLRKKWKKSRRQFTTNLLKTLASKKYHYSGNQLNATSANQQQFFGFFTYGMNGTGGVDGSGDLEDLRIRLGASTVKDPNVSGDVSAVTKYFFDSMTGRCNMTNGSGNVAYLEVYTCKCRRDIPFDFGTSFRSYMTNVTTQARQPLGASVANTTQQTSATSSPGTTTIGVTPFEFRYFCQRWKIMNVKRFQIAAGNSISWQFSDTKNRVFVPDNQEQALLAKAGWTTLYLIRQWGSPNNVSSTPGENATTVSFEVEKDYNVKVMASQVPELNYITYTNMGS</sequence>
<organism evidence="2">
    <name type="scientific">Red panda feces-associated genomovirus</name>
    <dbReference type="NCBI Taxonomy" id="2863991"/>
    <lineage>
        <taxon>Viruses</taxon>
        <taxon>Monodnaviria</taxon>
        <taxon>Shotokuvirae</taxon>
        <taxon>Cressdnaviricota</taxon>
        <taxon>Repensiviricetes</taxon>
        <taxon>Geplafuvirales</taxon>
        <taxon>Genomoviridae</taxon>
    </lineage>
</organism>
<feature type="region of interest" description="Disordered" evidence="1">
    <location>
        <begin position="223"/>
        <end position="242"/>
    </location>
</feature>
<feature type="compositionally biased region" description="Polar residues" evidence="1">
    <location>
        <begin position="42"/>
        <end position="63"/>
    </location>
</feature>
<proteinExistence type="predicted"/>